<sequence length="329" mass="36341">MNIPDTMASRTILSWSITFLTSVLKAADLFVGFLPTTWQWGLLLFVLCSRCNFLSILYLLPAKIFWRPLKRKKEFLSVHRMYFPALIFDLSKTKTKKWFLSSGFLKALSQPLCDILQKKGSLPPDYSRTSPFPESLLPEPMLDRSTGCYLQEQVGGARDMGLVKEASMRRQAMPANDQPTGGDSLISEPINQEVVHPLQLSVPAGTIPPDIRSSPALKPAPAHQGVLQDLFYDPVIVPPKVPPQPNLSTKPACVEYETYDFSGDFAGFQNNLPRPSTLSTTTGFNDFNGPPGPSTLPTTTAPSTIPSVPETRVIPPTPMFQINPAFDTD</sequence>
<dbReference type="EMBL" id="JABBWE010000025">
    <property type="protein sequence ID" value="KAG1794595.1"/>
    <property type="molecule type" value="Genomic_DNA"/>
</dbReference>
<evidence type="ECO:0000256" key="2">
    <source>
        <dbReference type="SAM" id="Phobius"/>
    </source>
</evidence>
<feature type="compositionally biased region" description="Low complexity" evidence="1">
    <location>
        <begin position="295"/>
        <end position="309"/>
    </location>
</feature>
<proteinExistence type="predicted"/>
<feature type="compositionally biased region" description="Polar residues" evidence="1">
    <location>
        <begin position="276"/>
        <end position="285"/>
    </location>
</feature>
<dbReference type="AlphaFoldDB" id="A0A9P7AS69"/>
<accession>A0A9P7AS69</accession>
<dbReference type="RefSeq" id="XP_041160706.1">
    <property type="nucleotide sequence ID" value="XM_041306510.1"/>
</dbReference>
<feature type="region of interest" description="Disordered" evidence="1">
    <location>
        <begin position="276"/>
        <end position="329"/>
    </location>
</feature>
<feature type="transmembrane region" description="Helical" evidence="2">
    <location>
        <begin position="42"/>
        <end position="66"/>
    </location>
</feature>
<organism evidence="3 4">
    <name type="scientific">Suillus plorans</name>
    <dbReference type="NCBI Taxonomy" id="116603"/>
    <lineage>
        <taxon>Eukaryota</taxon>
        <taxon>Fungi</taxon>
        <taxon>Dikarya</taxon>
        <taxon>Basidiomycota</taxon>
        <taxon>Agaricomycotina</taxon>
        <taxon>Agaricomycetes</taxon>
        <taxon>Agaricomycetidae</taxon>
        <taxon>Boletales</taxon>
        <taxon>Suillineae</taxon>
        <taxon>Suillaceae</taxon>
        <taxon>Suillus</taxon>
    </lineage>
</organism>
<evidence type="ECO:0000256" key="1">
    <source>
        <dbReference type="SAM" id="MobiDB-lite"/>
    </source>
</evidence>
<keyword evidence="4" id="KW-1185">Reference proteome</keyword>
<comment type="caution">
    <text evidence="3">The sequence shown here is derived from an EMBL/GenBank/DDBJ whole genome shotgun (WGS) entry which is preliminary data.</text>
</comment>
<name>A0A9P7AS69_9AGAM</name>
<protein>
    <submittedName>
        <fullName evidence="3">Uncharacterized protein</fullName>
    </submittedName>
</protein>
<keyword evidence="2" id="KW-1133">Transmembrane helix</keyword>
<dbReference type="GeneID" id="64600274"/>
<keyword evidence="2" id="KW-0472">Membrane</keyword>
<gene>
    <name evidence="3" type="ORF">HD556DRAFT_1442779</name>
</gene>
<reference evidence="3" key="1">
    <citation type="journal article" date="2020" name="New Phytol.">
        <title>Comparative genomics reveals dynamic genome evolution in host specialist ectomycorrhizal fungi.</title>
        <authorList>
            <person name="Lofgren L.A."/>
            <person name="Nguyen N.H."/>
            <person name="Vilgalys R."/>
            <person name="Ruytinx J."/>
            <person name="Liao H.L."/>
            <person name="Branco S."/>
            <person name="Kuo A."/>
            <person name="LaButti K."/>
            <person name="Lipzen A."/>
            <person name="Andreopoulos W."/>
            <person name="Pangilinan J."/>
            <person name="Riley R."/>
            <person name="Hundley H."/>
            <person name="Na H."/>
            <person name="Barry K."/>
            <person name="Grigoriev I.V."/>
            <person name="Stajich J.E."/>
            <person name="Kennedy P.G."/>
        </authorList>
    </citation>
    <scope>NUCLEOTIDE SEQUENCE</scope>
    <source>
        <strain evidence="3">S12</strain>
    </source>
</reference>
<dbReference type="Proteomes" id="UP000719766">
    <property type="component" value="Unassembled WGS sequence"/>
</dbReference>
<evidence type="ECO:0000313" key="3">
    <source>
        <dbReference type="EMBL" id="KAG1794595.1"/>
    </source>
</evidence>
<keyword evidence="2" id="KW-0812">Transmembrane</keyword>
<evidence type="ECO:0000313" key="4">
    <source>
        <dbReference type="Proteomes" id="UP000719766"/>
    </source>
</evidence>